<evidence type="ECO:0000313" key="1">
    <source>
        <dbReference type="EMBL" id="KAK8923542.1"/>
    </source>
</evidence>
<comment type="caution">
    <text evidence="1">The sequence shown here is derived from an EMBL/GenBank/DDBJ whole genome shotgun (WGS) entry which is preliminary data.</text>
</comment>
<proteinExistence type="predicted"/>
<reference evidence="1 2" key="1">
    <citation type="journal article" date="2022" name="Nat. Plants">
        <title>Genomes of leafy and leafless Platanthera orchids illuminate the evolution of mycoheterotrophy.</title>
        <authorList>
            <person name="Li M.H."/>
            <person name="Liu K.W."/>
            <person name="Li Z."/>
            <person name="Lu H.C."/>
            <person name="Ye Q.L."/>
            <person name="Zhang D."/>
            <person name="Wang J.Y."/>
            <person name="Li Y.F."/>
            <person name="Zhong Z.M."/>
            <person name="Liu X."/>
            <person name="Yu X."/>
            <person name="Liu D.K."/>
            <person name="Tu X.D."/>
            <person name="Liu B."/>
            <person name="Hao Y."/>
            <person name="Liao X.Y."/>
            <person name="Jiang Y.T."/>
            <person name="Sun W.H."/>
            <person name="Chen J."/>
            <person name="Chen Y.Q."/>
            <person name="Ai Y."/>
            <person name="Zhai J.W."/>
            <person name="Wu S.S."/>
            <person name="Zhou Z."/>
            <person name="Hsiao Y.Y."/>
            <person name="Wu W.L."/>
            <person name="Chen Y.Y."/>
            <person name="Lin Y.F."/>
            <person name="Hsu J.L."/>
            <person name="Li C.Y."/>
            <person name="Wang Z.W."/>
            <person name="Zhao X."/>
            <person name="Zhong W.Y."/>
            <person name="Ma X.K."/>
            <person name="Ma L."/>
            <person name="Huang J."/>
            <person name="Chen G.Z."/>
            <person name="Huang M.Z."/>
            <person name="Huang L."/>
            <person name="Peng D.H."/>
            <person name="Luo Y.B."/>
            <person name="Zou S.Q."/>
            <person name="Chen S.P."/>
            <person name="Lan S."/>
            <person name="Tsai W.C."/>
            <person name="Van de Peer Y."/>
            <person name="Liu Z.J."/>
        </authorList>
    </citation>
    <scope>NUCLEOTIDE SEQUENCE [LARGE SCALE GENOMIC DNA]</scope>
    <source>
        <strain evidence="1">Lor287</strain>
    </source>
</reference>
<dbReference type="AlphaFoldDB" id="A0AAP0FXK6"/>
<evidence type="ECO:0000313" key="2">
    <source>
        <dbReference type="Proteomes" id="UP001418222"/>
    </source>
</evidence>
<accession>A0AAP0FXK6</accession>
<dbReference type="Proteomes" id="UP001418222">
    <property type="component" value="Unassembled WGS sequence"/>
</dbReference>
<sequence length="139" mass="17090">MSALAKLPVEVAASCYSLPGHSSEMSDFERGRIDGEDVPPFARADMDLSFDRRRYMFMDIDGCCRNRRRLHHMDLSFDRRRYMFVDIDGRFRNRRRLRHRRRMDLSFDRRRYMFVDIDGRCRNHRRLRHRRCRHFVTSL</sequence>
<protein>
    <submittedName>
        <fullName evidence="1">Uncharacterized protein</fullName>
    </submittedName>
</protein>
<dbReference type="EMBL" id="JBBWWQ010000017">
    <property type="protein sequence ID" value="KAK8923542.1"/>
    <property type="molecule type" value="Genomic_DNA"/>
</dbReference>
<gene>
    <name evidence="1" type="ORF">KSP39_PZI019215</name>
</gene>
<name>A0AAP0FXK6_9ASPA</name>
<keyword evidence="2" id="KW-1185">Reference proteome</keyword>
<organism evidence="1 2">
    <name type="scientific">Platanthera zijinensis</name>
    <dbReference type="NCBI Taxonomy" id="2320716"/>
    <lineage>
        <taxon>Eukaryota</taxon>
        <taxon>Viridiplantae</taxon>
        <taxon>Streptophyta</taxon>
        <taxon>Embryophyta</taxon>
        <taxon>Tracheophyta</taxon>
        <taxon>Spermatophyta</taxon>
        <taxon>Magnoliopsida</taxon>
        <taxon>Liliopsida</taxon>
        <taxon>Asparagales</taxon>
        <taxon>Orchidaceae</taxon>
        <taxon>Orchidoideae</taxon>
        <taxon>Orchideae</taxon>
        <taxon>Orchidinae</taxon>
        <taxon>Platanthera</taxon>
    </lineage>
</organism>